<evidence type="ECO:0000313" key="3">
    <source>
        <dbReference type="Proteomes" id="UP000275456"/>
    </source>
</evidence>
<evidence type="ECO:0000313" key="2">
    <source>
        <dbReference type="EMBL" id="ROR65379.1"/>
    </source>
</evidence>
<keyword evidence="3" id="KW-1185">Reference proteome</keyword>
<protein>
    <submittedName>
        <fullName evidence="2">Uncharacterized protein</fullName>
    </submittedName>
</protein>
<evidence type="ECO:0000256" key="1">
    <source>
        <dbReference type="SAM" id="MobiDB-lite"/>
    </source>
</evidence>
<dbReference type="Proteomes" id="UP000275456">
    <property type="component" value="Unassembled WGS sequence"/>
</dbReference>
<proteinExistence type="predicted"/>
<name>A0A3N2AQQ1_9MICO</name>
<accession>A0A3N2AQQ1</accession>
<dbReference type="RefSeq" id="WP_148058689.1">
    <property type="nucleotide sequence ID" value="NZ_RKHJ01000001.1"/>
</dbReference>
<sequence length="101" mass="10320">MSDETDQARVPEGAGAVLPDDAIPASADSLGAAEWPAGEADEPQGQHEVQSGDGGRVAGTASAEDERLRADRETDDGELTPSDPSSAEQGKPPANLAEPLR</sequence>
<dbReference type="EMBL" id="RKHJ01000001">
    <property type="protein sequence ID" value="ROR65379.1"/>
    <property type="molecule type" value="Genomic_DNA"/>
</dbReference>
<dbReference type="AlphaFoldDB" id="A0A3N2AQQ1"/>
<comment type="caution">
    <text evidence="2">The sequence shown here is derived from an EMBL/GenBank/DDBJ whole genome shotgun (WGS) entry which is preliminary data.</text>
</comment>
<feature type="region of interest" description="Disordered" evidence="1">
    <location>
        <begin position="1"/>
        <end position="101"/>
    </location>
</feature>
<dbReference type="OrthoDB" id="10001720at2"/>
<gene>
    <name evidence="2" type="ORF">EDD26_0745</name>
</gene>
<organism evidence="2 3">
    <name type="scientific">Agrococcus jenensis</name>
    <dbReference type="NCBI Taxonomy" id="46353"/>
    <lineage>
        <taxon>Bacteria</taxon>
        <taxon>Bacillati</taxon>
        <taxon>Actinomycetota</taxon>
        <taxon>Actinomycetes</taxon>
        <taxon>Micrococcales</taxon>
        <taxon>Microbacteriaceae</taxon>
        <taxon>Agrococcus</taxon>
    </lineage>
</organism>
<reference evidence="2 3" key="1">
    <citation type="submission" date="2018-11" db="EMBL/GenBank/DDBJ databases">
        <title>Sequencing the genomes of 1000 actinobacteria strains.</title>
        <authorList>
            <person name="Klenk H.-P."/>
        </authorList>
    </citation>
    <scope>NUCLEOTIDE SEQUENCE [LARGE SCALE GENOMIC DNA]</scope>
    <source>
        <strain evidence="2 3">DSM 9580</strain>
    </source>
</reference>